<gene>
    <name evidence="3" type="ORF">CVT24_010718</name>
</gene>
<name>A0A409YVV3_9AGAR</name>
<evidence type="ECO:0000256" key="2">
    <source>
        <dbReference type="SAM" id="Phobius"/>
    </source>
</evidence>
<accession>A0A409YVV3</accession>
<evidence type="ECO:0000256" key="1">
    <source>
        <dbReference type="SAM" id="MobiDB-lite"/>
    </source>
</evidence>
<keyword evidence="2" id="KW-0472">Membrane</keyword>
<keyword evidence="2" id="KW-0812">Transmembrane</keyword>
<dbReference type="InParanoid" id="A0A409YVV3"/>
<feature type="region of interest" description="Disordered" evidence="1">
    <location>
        <begin position="536"/>
        <end position="558"/>
    </location>
</feature>
<dbReference type="STRING" id="181874.A0A409YVV3"/>
<evidence type="ECO:0000313" key="3">
    <source>
        <dbReference type="EMBL" id="PPR07165.1"/>
    </source>
</evidence>
<dbReference type="EMBL" id="NHTK01000504">
    <property type="protein sequence ID" value="PPR07165.1"/>
    <property type="molecule type" value="Genomic_DNA"/>
</dbReference>
<feature type="transmembrane region" description="Helical" evidence="2">
    <location>
        <begin position="344"/>
        <end position="371"/>
    </location>
</feature>
<proteinExistence type="predicted"/>
<evidence type="ECO:0000313" key="4">
    <source>
        <dbReference type="Proteomes" id="UP000284842"/>
    </source>
</evidence>
<organism evidence="3 4">
    <name type="scientific">Panaeolus cyanescens</name>
    <dbReference type="NCBI Taxonomy" id="181874"/>
    <lineage>
        <taxon>Eukaryota</taxon>
        <taxon>Fungi</taxon>
        <taxon>Dikarya</taxon>
        <taxon>Basidiomycota</taxon>
        <taxon>Agaricomycotina</taxon>
        <taxon>Agaricomycetes</taxon>
        <taxon>Agaricomycetidae</taxon>
        <taxon>Agaricales</taxon>
        <taxon>Agaricineae</taxon>
        <taxon>Galeropsidaceae</taxon>
        <taxon>Panaeolus</taxon>
    </lineage>
</organism>
<feature type="region of interest" description="Disordered" evidence="1">
    <location>
        <begin position="379"/>
        <end position="412"/>
    </location>
</feature>
<keyword evidence="2" id="KW-1133">Transmembrane helix</keyword>
<protein>
    <submittedName>
        <fullName evidence="3">Uncharacterized protein</fullName>
    </submittedName>
</protein>
<feature type="region of interest" description="Disordered" evidence="1">
    <location>
        <begin position="451"/>
        <end position="490"/>
    </location>
</feature>
<sequence>MSANQWVALDDKDTRIKYEGSWFSTTPDPDINSLGNFGTPFQNSLRGINEDGNFTFTFTGSAVNALGTVKITQVDGVQDPSYECFLDGEKIEINAPLLVPENNWSLCSVNGLAVGPHTLTVRATVDKMTFWLDRLQFVPADNAEFDKQLNYLENDHPSILYDAGWGDLRGVGNLTYTFGSKATVSFTGRSLAWYGLIPSNYPIDPAPAAYSIDGGPLQNFLLNGLPSASSMEQYNQLFFQTPQLDPGDHTLEVVYHGNSNQTPLTIDYIIVQREGAVANTDTSVPTPAPTPPTPGPGTGTSGSTSHVIISSGSVIFQTHTVISSAPPHVSQSNSASDTKSKIPIGAIIGGCIGGFAVLVFLGWLCIVFRCASPRRRFESRRRLSRSGWRPPTRAPTLPVLASPSLQQVPTPPVSVTRFATGASSTRTISAPSAQHGHVSFFSPSQDSNSYLLSASHPDSKSLRNPPRSSHSTPPAGETMSPHPTPLTAPAEIIVPSAPRVGNRRFSLDKELQPMSGNDLFPPTHLGSFASITVHVDSAAGPTSEQGPAELPPKYSATP</sequence>
<dbReference type="Proteomes" id="UP000284842">
    <property type="component" value="Unassembled WGS sequence"/>
</dbReference>
<feature type="compositionally biased region" description="Pro residues" evidence="1">
    <location>
        <begin position="286"/>
        <end position="295"/>
    </location>
</feature>
<dbReference type="AlphaFoldDB" id="A0A409YVV3"/>
<dbReference type="Gene3D" id="2.60.120.260">
    <property type="entry name" value="Galactose-binding domain-like"/>
    <property type="match status" value="2"/>
</dbReference>
<feature type="region of interest" description="Disordered" evidence="1">
    <location>
        <begin position="280"/>
        <end position="303"/>
    </location>
</feature>
<keyword evidence="4" id="KW-1185">Reference proteome</keyword>
<reference evidence="3 4" key="1">
    <citation type="journal article" date="2018" name="Evol. Lett.">
        <title>Horizontal gene cluster transfer increased hallucinogenic mushroom diversity.</title>
        <authorList>
            <person name="Reynolds H.T."/>
            <person name="Vijayakumar V."/>
            <person name="Gluck-Thaler E."/>
            <person name="Korotkin H.B."/>
            <person name="Matheny P.B."/>
            <person name="Slot J.C."/>
        </authorList>
    </citation>
    <scope>NUCLEOTIDE SEQUENCE [LARGE SCALE GENOMIC DNA]</scope>
    <source>
        <strain evidence="3 4">2629</strain>
    </source>
</reference>
<dbReference type="OrthoDB" id="3052647at2759"/>
<comment type="caution">
    <text evidence="3">The sequence shown here is derived from an EMBL/GenBank/DDBJ whole genome shotgun (WGS) entry which is preliminary data.</text>
</comment>